<accession>A0A6A6HVZ3</accession>
<organism evidence="2 3">
    <name type="scientific">Trematosphaeria pertusa</name>
    <dbReference type="NCBI Taxonomy" id="390896"/>
    <lineage>
        <taxon>Eukaryota</taxon>
        <taxon>Fungi</taxon>
        <taxon>Dikarya</taxon>
        <taxon>Ascomycota</taxon>
        <taxon>Pezizomycotina</taxon>
        <taxon>Dothideomycetes</taxon>
        <taxon>Pleosporomycetidae</taxon>
        <taxon>Pleosporales</taxon>
        <taxon>Massarineae</taxon>
        <taxon>Trematosphaeriaceae</taxon>
        <taxon>Trematosphaeria</taxon>
    </lineage>
</organism>
<evidence type="ECO:0000313" key="3">
    <source>
        <dbReference type="Proteomes" id="UP000800094"/>
    </source>
</evidence>
<feature type="region of interest" description="Disordered" evidence="1">
    <location>
        <begin position="20"/>
        <end position="54"/>
    </location>
</feature>
<name>A0A6A6HVZ3_9PLEO</name>
<feature type="compositionally biased region" description="Low complexity" evidence="1">
    <location>
        <begin position="34"/>
        <end position="43"/>
    </location>
</feature>
<protein>
    <submittedName>
        <fullName evidence="2">Uncharacterized protein</fullName>
    </submittedName>
</protein>
<dbReference type="AlphaFoldDB" id="A0A6A6HVZ3"/>
<feature type="compositionally biased region" description="Basic and acidic residues" evidence="1">
    <location>
        <begin position="133"/>
        <end position="150"/>
    </location>
</feature>
<gene>
    <name evidence="2" type="ORF">BU26DRAFT_156769</name>
</gene>
<dbReference type="EMBL" id="ML987208">
    <property type="protein sequence ID" value="KAF2242201.1"/>
    <property type="molecule type" value="Genomic_DNA"/>
</dbReference>
<evidence type="ECO:0000313" key="2">
    <source>
        <dbReference type="EMBL" id="KAF2242201.1"/>
    </source>
</evidence>
<dbReference type="GeneID" id="54573397"/>
<feature type="non-terminal residue" evidence="2">
    <location>
        <position position="1"/>
    </location>
</feature>
<keyword evidence="3" id="KW-1185">Reference proteome</keyword>
<dbReference type="Proteomes" id="UP000800094">
    <property type="component" value="Unassembled WGS sequence"/>
</dbReference>
<evidence type="ECO:0000256" key="1">
    <source>
        <dbReference type="SAM" id="MobiDB-lite"/>
    </source>
</evidence>
<dbReference type="OrthoDB" id="3800254at2759"/>
<dbReference type="RefSeq" id="XP_033677205.1">
    <property type="nucleotide sequence ID" value="XM_033820067.1"/>
</dbReference>
<feature type="region of interest" description="Disordered" evidence="1">
    <location>
        <begin position="120"/>
        <end position="157"/>
    </location>
</feature>
<sequence length="321" mass="35585">RDCSIIRHLTLHCLQFPHLPTTQPNRARRSKNITTARRQLRAQQRTRDNKYISSTSFESSLSDTFLVTMSPSNADAVAHSTYTREQMKQVLEDALSPLPPRSSPLSHKHSHPLRAFESIYRSPTSSSSSSDSSSDHSDESSIDPRKRASERTPLMSGRTDLANTAALAANASLVRPSPRFMHGTPATRTFEVEASFLQAMIGLLERQANIVPDHMLTKSEIRRIVRKEMDKRGEAKETNPTKSLSGLVTPSRVLALTAGVAGLVVLQRARMRYPEEMAWFLDGAWKGGLGGFVGAMVVKGVLWGFGEMGNLRGEDWTAWQA</sequence>
<proteinExistence type="predicted"/>
<reference evidence="2" key="1">
    <citation type="journal article" date="2020" name="Stud. Mycol.">
        <title>101 Dothideomycetes genomes: a test case for predicting lifestyles and emergence of pathogens.</title>
        <authorList>
            <person name="Haridas S."/>
            <person name="Albert R."/>
            <person name="Binder M."/>
            <person name="Bloem J."/>
            <person name="Labutti K."/>
            <person name="Salamov A."/>
            <person name="Andreopoulos B."/>
            <person name="Baker S."/>
            <person name="Barry K."/>
            <person name="Bills G."/>
            <person name="Bluhm B."/>
            <person name="Cannon C."/>
            <person name="Castanera R."/>
            <person name="Culley D."/>
            <person name="Daum C."/>
            <person name="Ezra D."/>
            <person name="Gonzalez J."/>
            <person name="Henrissat B."/>
            <person name="Kuo A."/>
            <person name="Liang C."/>
            <person name="Lipzen A."/>
            <person name="Lutzoni F."/>
            <person name="Magnuson J."/>
            <person name="Mondo S."/>
            <person name="Nolan M."/>
            <person name="Ohm R."/>
            <person name="Pangilinan J."/>
            <person name="Park H.-J."/>
            <person name="Ramirez L."/>
            <person name="Alfaro M."/>
            <person name="Sun H."/>
            <person name="Tritt A."/>
            <person name="Yoshinaga Y."/>
            <person name="Zwiers L.-H."/>
            <person name="Turgeon B."/>
            <person name="Goodwin S."/>
            <person name="Spatafora J."/>
            <person name="Crous P."/>
            <person name="Grigoriev I."/>
        </authorList>
    </citation>
    <scope>NUCLEOTIDE SEQUENCE</scope>
    <source>
        <strain evidence="2">CBS 122368</strain>
    </source>
</reference>